<sequence>MDIVSVALKRYSTKAFDATKKLTAGKRNS</sequence>
<dbReference type="EC" id="1.-.-.-" evidence="1"/>
<dbReference type="EMBL" id="UGKT01000001">
    <property type="protein sequence ID" value="STT01991.1"/>
    <property type="molecule type" value="Genomic_DNA"/>
</dbReference>
<organism evidence="1 2">
    <name type="scientific">Klebsiella pneumoniae</name>
    <dbReference type="NCBI Taxonomy" id="573"/>
    <lineage>
        <taxon>Bacteria</taxon>
        <taxon>Pseudomonadati</taxon>
        <taxon>Pseudomonadota</taxon>
        <taxon>Gammaproteobacteria</taxon>
        <taxon>Enterobacterales</taxon>
        <taxon>Enterobacteriaceae</taxon>
        <taxon>Klebsiella/Raoultella group</taxon>
        <taxon>Klebsiella</taxon>
        <taxon>Klebsiella pneumoniae complex</taxon>
    </lineage>
</organism>
<proteinExistence type="predicted"/>
<keyword evidence="1" id="KW-0560">Oxidoreductase</keyword>
<accession>A0A377UXC1</accession>
<reference evidence="1 2" key="1">
    <citation type="submission" date="2018-06" db="EMBL/GenBank/DDBJ databases">
        <authorList>
            <consortium name="Pathogen Informatics"/>
            <person name="Doyle S."/>
        </authorList>
    </citation>
    <scope>NUCLEOTIDE SEQUENCE [LARGE SCALE GENOMIC DNA]</scope>
    <source>
        <strain evidence="1 2">NCTC13443</strain>
    </source>
</reference>
<dbReference type="GO" id="GO:0016491">
    <property type="term" value="F:oxidoreductase activity"/>
    <property type="evidence" value="ECO:0007669"/>
    <property type="project" value="UniProtKB-KW"/>
</dbReference>
<dbReference type="Proteomes" id="UP000255518">
    <property type="component" value="Unassembled WGS sequence"/>
</dbReference>
<evidence type="ECO:0000313" key="1">
    <source>
        <dbReference type="EMBL" id="STT01991.1"/>
    </source>
</evidence>
<protein>
    <submittedName>
        <fullName evidence="1">Oxygen-insensitive NAD(P)H nitroreductase</fullName>
        <ecNumber evidence="1">1.-.-.-</ecNumber>
    </submittedName>
</protein>
<name>A0A377UXC1_KLEPN</name>
<dbReference type="AlphaFoldDB" id="A0A377UXC1"/>
<evidence type="ECO:0000313" key="2">
    <source>
        <dbReference type="Proteomes" id="UP000255518"/>
    </source>
</evidence>
<gene>
    <name evidence="1" type="primary">nfnB_2</name>
    <name evidence="1" type="ORF">NCTC13443_02323</name>
</gene>